<dbReference type="AlphaFoldDB" id="A0A5J4WE83"/>
<comment type="caution">
    <text evidence="1">The sequence shown here is derived from an EMBL/GenBank/DDBJ whole genome shotgun (WGS) entry which is preliminary data.</text>
</comment>
<sequence length="81" mass="9233">MNIVLSGVSITFNGFAERMNKEFAALVPNRIQIKITAPPDRKYSVWIGGSILASLTTFQQIQISKEQYNQYRPGNVHRKCF</sequence>
<dbReference type="SUPFAM" id="SSF53067">
    <property type="entry name" value="Actin-like ATPase domain"/>
    <property type="match status" value="1"/>
</dbReference>
<name>A0A5J4WE83_9EUKA</name>
<dbReference type="InterPro" id="IPR004000">
    <property type="entry name" value="Actin"/>
</dbReference>
<dbReference type="PANTHER" id="PTHR11937">
    <property type="entry name" value="ACTIN"/>
    <property type="match status" value="1"/>
</dbReference>
<evidence type="ECO:0000313" key="1">
    <source>
        <dbReference type="EMBL" id="KAA6392993.1"/>
    </source>
</evidence>
<dbReference type="OrthoDB" id="5132116at2759"/>
<protein>
    <submittedName>
        <fullName evidence="1">Putative actin beta/gamma 1</fullName>
    </submittedName>
</protein>
<dbReference type="InterPro" id="IPR043129">
    <property type="entry name" value="ATPase_NBD"/>
</dbReference>
<proteinExistence type="predicted"/>
<dbReference type="Proteomes" id="UP000324800">
    <property type="component" value="Unassembled WGS sequence"/>
</dbReference>
<dbReference type="EMBL" id="SNRW01002373">
    <property type="protein sequence ID" value="KAA6392993.1"/>
    <property type="molecule type" value="Genomic_DNA"/>
</dbReference>
<organism evidence="1 2">
    <name type="scientific">Streblomastix strix</name>
    <dbReference type="NCBI Taxonomy" id="222440"/>
    <lineage>
        <taxon>Eukaryota</taxon>
        <taxon>Metamonada</taxon>
        <taxon>Preaxostyla</taxon>
        <taxon>Oxymonadida</taxon>
        <taxon>Streblomastigidae</taxon>
        <taxon>Streblomastix</taxon>
    </lineage>
</organism>
<reference evidence="1 2" key="1">
    <citation type="submission" date="2019-03" db="EMBL/GenBank/DDBJ databases">
        <title>Single cell metagenomics reveals metabolic interactions within the superorganism composed of flagellate Streblomastix strix and complex community of Bacteroidetes bacteria on its surface.</title>
        <authorList>
            <person name="Treitli S.C."/>
            <person name="Kolisko M."/>
            <person name="Husnik F."/>
            <person name="Keeling P."/>
            <person name="Hampl V."/>
        </authorList>
    </citation>
    <scope>NUCLEOTIDE SEQUENCE [LARGE SCALE GENOMIC DNA]</scope>
    <source>
        <strain evidence="1">ST1C</strain>
    </source>
</reference>
<gene>
    <name evidence="1" type="ORF">EZS28_011480</name>
</gene>
<evidence type="ECO:0000313" key="2">
    <source>
        <dbReference type="Proteomes" id="UP000324800"/>
    </source>
</evidence>
<dbReference type="Gene3D" id="3.30.420.40">
    <property type="match status" value="2"/>
</dbReference>
<accession>A0A5J4WE83</accession>
<dbReference type="Pfam" id="PF00022">
    <property type="entry name" value="Actin"/>
    <property type="match status" value="1"/>
</dbReference>